<name>A0ABT9VHD3_9BACI</name>
<dbReference type="EMBL" id="JAUSTQ010000010">
    <property type="protein sequence ID" value="MDQ0160230.1"/>
    <property type="molecule type" value="Genomic_DNA"/>
</dbReference>
<feature type="compositionally biased region" description="Polar residues" evidence="1">
    <location>
        <begin position="79"/>
        <end position="91"/>
    </location>
</feature>
<reference evidence="3 4" key="1">
    <citation type="submission" date="2023-07" db="EMBL/GenBank/DDBJ databases">
        <title>Genomic Encyclopedia of Type Strains, Phase IV (KMG-IV): sequencing the most valuable type-strain genomes for metagenomic binning, comparative biology and taxonomic classification.</title>
        <authorList>
            <person name="Goeker M."/>
        </authorList>
    </citation>
    <scope>NUCLEOTIDE SEQUENCE [LARGE SCALE GENOMIC DNA]</scope>
    <source>
        <strain evidence="3 4">DSM 16460</strain>
    </source>
</reference>
<dbReference type="Proteomes" id="UP001224359">
    <property type="component" value="Unassembled WGS sequence"/>
</dbReference>
<keyword evidence="2" id="KW-0812">Transmembrane</keyword>
<keyword evidence="4" id="KW-1185">Reference proteome</keyword>
<sequence length="323" mass="36622">MSEFEDKQLEKQLNSLPKQKMSDEQSERMHAELMKAAASEDQKDKRRMLMRRMVIGGTSVAAIVLIAFLSMMIMNNNQAQNPESSSMDQANEQQEAESFEAKEENEDRAGNEEGSTENGEAQNGSGGAQSDDEANNNEDDSDMTSESESSEESSNQSPEDFVLERGDQIIDQLANNNYEAVAEHVHEEQGLLFSPYVNVSDEDLVFEANEVAQFESDESTYNWGNEHGSGHPIELTPMEYHNDYVFQKDYTSYDERNINEFKKRGNTINNINEQFPDAHVVEYYVEGSGESADMNWNAINLVFEQNSQGEWKLVAIINDQWTI</sequence>
<evidence type="ECO:0000313" key="3">
    <source>
        <dbReference type="EMBL" id="MDQ0160230.1"/>
    </source>
</evidence>
<dbReference type="RefSeq" id="WP_306977327.1">
    <property type="nucleotide sequence ID" value="NZ_JAUSTQ010000010.1"/>
</dbReference>
<feature type="compositionally biased region" description="Basic and acidic residues" evidence="1">
    <location>
        <begin position="1"/>
        <end position="10"/>
    </location>
</feature>
<accession>A0ABT9VHD3</accession>
<evidence type="ECO:0000313" key="4">
    <source>
        <dbReference type="Proteomes" id="UP001224359"/>
    </source>
</evidence>
<gene>
    <name evidence="3" type="ORF">J2S77_002233</name>
</gene>
<evidence type="ECO:0008006" key="5">
    <source>
        <dbReference type="Google" id="ProtNLM"/>
    </source>
</evidence>
<comment type="caution">
    <text evidence="3">The sequence shown here is derived from an EMBL/GenBank/DDBJ whole genome shotgun (WGS) entry which is preliminary data.</text>
</comment>
<feature type="compositionally biased region" description="Acidic residues" evidence="1">
    <location>
        <begin position="130"/>
        <end position="151"/>
    </location>
</feature>
<proteinExistence type="predicted"/>
<protein>
    <recommendedName>
        <fullName evidence="5">DUF4829 domain-containing protein</fullName>
    </recommendedName>
</protein>
<organism evidence="3 4">
    <name type="scientific">Alkalibacillus salilacus</name>
    <dbReference type="NCBI Taxonomy" id="284582"/>
    <lineage>
        <taxon>Bacteria</taxon>
        <taxon>Bacillati</taxon>
        <taxon>Bacillota</taxon>
        <taxon>Bacilli</taxon>
        <taxon>Bacillales</taxon>
        <taxon>Bacillaceae</taxon>
        <taxon>Alkalibacillus</taxon>
    </lineage>
</organism>
<evidence type="ECO:0000256" key="2">
    <source>
        <dbReference type="SAM" id="Phobius"/>
    </source>
</evidence>
<feature type="region of interest" description="Disordered" evidence="1">
    <location>
        <begin position="79"/>
        <end position="159"/>
    </location>
</feature>
<keyword evidence="2" id="KW-1133">Transmembrane helix</keyword>
<feature type="compositionally biased region" description="Basic and acidic residues" evidence="1">
    <location>
        <begin position="99"/>
        <end position="111"/>
    </location>
</feature>
<feature type="transmembrane region" description="Helical" evidence="2">
    <location>
        <begin position="53"/>
        <end position="74"/>
    </location>
</feature>
<evidence type="ECO:0000256" key="1">
    <source>
        <dbReference type="SAM" id="MobiDB-lite"/>
    </source>
</evidence>
<keyword evidence="2" id="KW-0472">Membrane</keyword>
<feature type="region of interest" description="Disordered" evidence="1">
    <location>
        <begin position="1"/>
        <end position="43"/>
    </location>
</feature>
<feature type="compositionally biased region" description="Basic and acidic residues" evidence="1">
    <location>
        <begin position="20"/>
        <end position="43"/>
    </location>
</feature>